<dbReference type="KEGG" id="slim:SCL_0936"/>
<dbReference type="AlphaFoldDB" id="A0A1B4XEM0"/>
<name>A0A1B4XEM0_9GAMM</name>
<organism evidence="3 4">
    <name type="scientific">Sulfuricaulis limicola</name>
    <dbReference type="NCBI Taxonomy" id="1620215"/>
    <lineage>
        <taxon>Bacteria</taxon>
        <taxon>Pseudomonadati</taxon>
        <taxon>Pseudomonadota</taxon>
        <taxon>Gammaproteobacteria</taxon>
        <taxon>Acidiferrobacterales</taxon>
        <taxon>Acidiferrobacteraceae</taxon>
        <taxon>Sulfuricaulis</taxon>
    </lineage>
</organism>
<keyword evidence="4" id="KW-1185">Reference proteome</keyword>
<feature type="region of interest" description="Disordered" evidence="1">
    <location>
        <begin position="87"/>
        <end position="108"/>
    </location>
</feature>
<keyword evidence="2" id="KW-0732">Signal</keyword>
<sequence length="108" mass="11650">MKWIARILLLFVLFTSVATAWDSDNCGQDLVFDSAGAAQGHDNGSSSGNFNDLCGHCGHMGSHLLGYVASTPFAVFYADRAWQDRSATVSPKPSLNPLFRPPRNSFAA</sequence>
<accession>A0A1B4XEM0</accession>
<protein>
    <recommendedName>
        <fullName evidence="5">DUF2946 domain-containing protein</fullName>
    </recommendedName>
</protein>
<evidence type="ECO:0008006" key="5">
    <source>
        <dbReference type="Google" id="ProtNLM"/>
    </source>
</evidence>
<dbReference type="Proteomes" id="UP000243180">
    <property type="component" value="Chromosome"/>
</dbReference>
<evidence type="ECO:0000256" key="1">
    <source>
        <dbReference type="SAM" id="MobiDB-lite"/>
    </source>
</evidence>
<dbReference type="InParanoid" id="A0A1B4XEM0"/>
<gene>
    <name evidence="3" type="ORF">SCL_0936</name>
</gene>
<reference evidence="3 4" key="1">
    <citation type="submission" date="2015-05" db="EMBL/GenBank/DDBJ databases">
        <title>Complete genome sequence of a sulfur-oxidizing gammaproteobacterium strain HA5.</title>
        <authorList>
            <person name="Miura A."/>
            <person name="Kojima H."/>
            <person name="Fukui M."/>
        </authorList>
    </citation>
    <scope>NUCLEOTIDE SEQUENCE [LARGE SCALE GENOMIC DNA]</scope>
    <source>
        <strain evidence="3 4">HA5</strain>
    </source>
</reference>
<evidence type="ECO:0000313" key="4">
    <source>
        <dbReference type="Proteomes" id="UP000243180"/>
    </source>
</evidence>
<evidence type="ECO:0000256" key="2">
    <source>
        <dbReference type="SAM" id="SignalP"/>
    </source>
</evidence>
<dbReference type="RefSeq" id="WP_096360133.1">
    <property type="nucleotide sequence ID" value="NZ_AP014879.1"/>
</dbReference>
<feature type="signal peptide" evidence="2">
    <location>
        <begin position="1"/>
        <end position="20"/>
    </location>
</feature>
<evidence type="ECO:0000313" key="3">
    <source>
        <dbReference type="EMBL" id="BAV33252.1"/>
    </source>
</evidence>
<feature type="chain" id="PRO_5008572367" description="DUF2946 domain-containing protein" evidence="2">
    <location>
        <begin position="21"/>
        <end position="108"/>
    </location>
</feature>
<dbReference type="EMBL" id="AP014879">
    <property type="protein sequence ID" value="BAV33252.1"/>
    <property type="molecule type" value="Genomic_DNA"/>
</dbReference>
<proteinExistence type="predicted"/>